<reference evidence="6" key="1">
    <citation type="journal article" date="2023" name="Mol. Phylogenet. Evol.">
        <title>Genome-scale phylogeny and comparative genomics of the fungal order Sordariales.</title>
        <authorList>
            <person name="Hensen N."/>
            <person name="Bonometti L."/>
            <person name="Westerberg I."/>
            <person name="Brannstrom I.O."/>
            <person name="Guillou S."/>
            <person name="Cros-Aarteil S."/>
            <person name="Calhoun S."/>
            <person name="Haridas S."/>
            <person name="Kuo A."/>
            <person name="Mondo S."/>
            <person name="Pangilinan J."/>
            <person name="Riley R."/>
            <person name="LaButti K."/>
            <person name="Andreopoulos B."/>
            <person name="Lipzen A."/>
            <person name="Chen C."/>
            <person name="Yan M."/>
            <person name="Daum C."/>
            <person name="Ng V."/>
            <person name="Clum A."/>
            <person name="Steindorff A."/>
            <person name="Ohm R.A."/>
            <person name="Martin F."/>
            <person name="Silar P."/>
            <person name="Natvig D.O."/>
            <person name="Lalanne C."/>
            <person name="Gautier V."/>
            <person name="Ament-Velasquez S.L."/>
            <person name="Kruys A."/>
            <person name="Hutchinson M.I."/>
            <person name="Powell A.J."/>
            <person name="Barry K."/>
            <person name="Miller A.N."/>
            <person name="Grigoriev I.V."/>
            <person name="Debuchy R."/>
            <person name="Gladieux P."/>
            <person name="Hiltunen Thoren M."/>
            <person name="Johannesson H."/>
        </authorList>
    </citation>
    <scope>NUCLEOTIDE SEQUENCE</scope>
    <source>
        <strain evidence="6">CBS 103.79</strain>
    </source>
</reference>
<dbReference type="Pfam" id="PF20776">
    <property type="entry name" value="SLS1_N"/>
    <property type="match status" value="1"/>
</dbReference>
<evidence type="ECO:0000259" key="4">
    <source>
        <dbReference type="Pfam" id="PF20777"/>
    </source>
</evidence>
<feature type="domain" description="SLS1 second KH" evidence="4">
    <location>
        <begin position="371"/>
        <end position="430"/>
    </location>
</feature>
<evidence type="ECO:0000256" key="1">
    <source>
        <dbReference type="SAM" id="MobiDB-lite"/>
    </source>
</evidence>
<dbReference type="InterPro" id="IPR048400">
    <property type="entry name" value="SLS1_N"/>
</dbReference>
<dbReference type="Proteomes" id="UP001303889">
    <property type="component" value="Unassembled WGS sequence"/>
</dbReference>
<comment type="caution">
    <text evidence="6">The sequence shown here is derived from an EMBL/GenBank/DDBJ whole genome shotgun (WGS) entry which is preliminary data.</text>
</comment>
<feature type="compositionally biased region" description="Basic and acidic residues" evidence="1">
    <location>
        <begin position="44"/>
        <end position="62"/>
    </location>
</feature>
<accession>A0AAN6MIR6</accession>
<evidence type="ECO:0000313" key="6">
    <source>
        <dbReference type="EMBL" id="KAK3901642.1"/>
    </source>
</evidence>
<evidence type="ECO:0000259" key="5">
    <source>
        <dbReference type="Pfam" id="PF20778"/>
    </source>
</evidence>
<proteinExistence type="predicted"/>
<dbReference type="Pfam" id="PF14611">
    <property type="entry name" value="KH_SLS1_1"/>
    <property type="match status" value="1"/>
</dbReference>
<organism evidence="6 7">
    <name type="scientific">Staphylotrichum tortipilum</name>
    <dbReference type="NCBI Taxonomy" id="2831512"/>
    <lineage>
        <taxon>Eukaryota</taxon>
        <taxon>Fungi</taxon>
        <taxon>Dikarya</taxon>
        <taxon>Ascomycota</taxon>
        <taxon>Pezizomycotina</taxon>
        <taxon>Sordariomycetes</taxon>
        <taxon>Sordariomycetidae</taxon>
        <taxon>Sordariales</taxon>
        <taxon>Chaetomiaceae</taxon>
        <taxon>Staphylotrichum</taxon>
    </lineage>
</organism>
<feature type="region of interest" description="Disordered" evidence="1">
    <location>
        <begin position="44"/>
        <end position="67"/>
    </location>
</feature>
<dbReference type="GO" id="GO:0005743">
    <property type="term" value="C:mitochondrial inner membrane"/>
    <property type="evidence" value="ECO:0007669"/>
    <property type="project" value="InterPro"/>
</dbReference>
<gene>
    <name evidence="6" type="ORF">C8A05DRAFT_16201</name>
</gene>
<evidence type="ECO:0000313" key="7">
    <source>
        <dbReference type="Proteomes" id="UP001303889"/>
    </source>
</evidence>
<feature type="region of interest" description="Disordered" evidence="1">
    <location>
        <begin position="697"/>
        <end position="718"/>
    </location>
</feature>
<dbReference type="Pfam" id="PF20777">
    <property type="entry name" value="KH_SLS1_2"/>
    <property type="match status" value="1"/>
</dbReference>
<name>A0AAN6MIR6_9PEZI</name>
<reference evidence="6" key="2">
    <citation type="submission" date="2023-05" db="EMBL/GenBank/DDBJ databases">
        <authorList>
            <consortium name="Lawrence Berkeley National Laboratory"/>
            <person name="Steindorff A."/>
            <person name="Hensen N."/>
            <person name="Bonometti L."/>
            <person name="Westerberg I."/>
            <person name="Brannstrom I.O."/>
            <person name="Guillou S."/>
            <person name="Cros-Aarteil S."/>
            <person name="Calhoun S."/>
            <person name="Haridas S."/>
            <person name="Kuo A."/>
            <person name="Mondo S."/>
            <person name="Pangilinan J."/>
            <person name="Riley R."/>
            <person name="Labutti K."/>
            <person name="Andreopoulos B."/>
            <person name="Lipzen A."/>
            <person name="Chen C."/>
            <person name="Yanf M."/>
            <person name="Daum C."/>
            <person name="Ng V."/>
            <person name="Clum A."/>
            <person name="Ohm R."/>
            <person name="Martin F."/>
            <person name="Silar P."/>
            <person name="Natvig D."/>
            <person name="Lalanne C."/>
            <person name="Gautier V."/>
            <person name="Ament-Velasquez S.L."/>
            <person name="Kruys A."/>
            <person name="Hutchinson M.I."/>
            <person name="Powell A.J."/>
            <person name="Barry K."/>
            <person name="Miller A.N."/>
            <person name="Grigoriev I.V."/>
            <person name="Debuchy R."/>
            <person name="Gladieux P."/>
            <person name="Thoren M.H."/>
            <person name="Johannesson H."/>
        </authorList>
    </citation>
    <scope>NUCLEOTIDE SEQUENCE</scope>
    <source>
        <strain evidence="6">CBS 103.79</strain>
    </source>
</reference>
<feature type="compositionally biased region" description="Polar residues" evidence="1">
    <location>
        <begin position="698"/>
        <end position="718"/>
    </location>
</feature>
<keyword evidence="7" id="KW-1185">Reference proteome</keyword>
<dbReference type="InterPro" id="IPR048401">
    <property type="entry name" value="SLS1_C"/>
</dbReference>
<feature type="domain" description="SLS1 first KH" evidence="2">
    <location>
        <begin position="297"/>
        <end position="360"/>
    </location>
</feature>
<feature type="domain" description="SLS1 C-terminal" evidence="5">
    <location>
        <begin position="461"/>
        <end position="770"/>
    </location>
</feature>
<evidence type="ECO:0000259" key="3">
    <source>
        <dbReference type="Pfam" id="PF20776"/>
    </source>
</evidence>
<feature type="domain" description="SLS1 N-terminal" evidence="3">
    <location>
        <begin position="166"/>
        <end position="284"/>
    </location>
</feature>
<protein>
    <submittedName>
        <fullName evidence="6">Mitochondrial inner-membrane-bound regulator-domain-containing protein</fullName>
    </submittedName>
</protein>
<dbReference type="EMBL" id="MU855565">
    <property type="protein sequence ID" value="KAK3901642.1"/>
    <property type="molecule type" value="Genomic_DNA"/>
</dbReference>
<evidence type="ECO:0000259" key="2">
    <source>
        <dbReference type="Pfam" id="PF14611"/>
    </source>
</evidence>
<dbReference type="InterPro" id="IPR032741">
    <property type="entry name" value="Sls1_KH-1"/>
</dbReference>
<dbReference type="AlphaFoldDB" id="A0AAN6MIR6"/>
<dbReference type="Pfam" id="PF20778">
    <property type="entry name" value="SLS1_C"/>
    <property type="match status" value="1"/>
</dbReference>
<sequence length="847" mass="94670">MLSRKFAGSASFVCLRCRLQLARTSRPPLFAALALSASVSADADAEHATDKPGRQTDGHAAVDPDAPIDAEPRAEPTFIYPFVKPPDRGQSYEPPAPQMYKSRGRFVSPDQEGLSIDILGKPGFAVVLRERESLEKPRELPKLKPDDFDASVQVDPATFLLAGEDTEATHEEVLLNIHELKPTESPCLSVEEFDKLKETLLDGFTSPQLAAYIKEDQESRRFSADIENSLAEAPWVLGLQSWAPFTGGAAAGRPDSHPSGYIANPRSRKERLAVQVLRECWDVGNKDDVDRDGSACIALRDVEFSILTVGTQRWLEGMSRPILAQVKEVRFVRESRTVTIVAPRYPTRLILKQIEKVLSTCRTADFPVALVSPKPGVIAPGVLDEIGRVTNTVTRFDPSGEKIVVTWIQMSKRDKARESAAETVLRFLREAYAPNPRLSTTVDVFPRDVSGRYIPILNCTDKLPWYERDKKWARLTAPVSRETTRSPDLFPVFTLPFPMDPPNAPEQLQGSDSPRGWSLELQTDTSAIFGHVGFTPNEQPSPLSQPVALDSSLPRTFVPTLPSLFSINLPSNLHEHGLWHTTTVIRFAPSPNTPPELAASAPTLELLIDADHRKINSLTALRAIKRTFTGDYLFPEGTIDVRLVQHQYFELPGSVIEIHVQPLLEFLAKSDLRPWESKFSTPPGLRGVRLPQRFFSADETSNESSEGNNPAQDDTNPVQLDYNLASVEVRRDVTAEYRQLKLRYTRVRAGTPGGEWSQLSLDAVHVGAQDDMPLDDELLPYEILGRRKYDNRKFLFHTANKPKRKPALEEIARPASKVEFVNAVRRFVKGESDFKWIEGDEKRVESR</sequence>
<dbReference type="InterPro" id="IPR048748">
    <property type="entry name" value="SLS1_KH2"/>
</dbReference>